<keyword evidence="3" id="KW-1185">Reference proteome</keyword>
<evidence type="ECO:0000256" key="1">
    <source>
        <dbReference type="SAM" id="MobiDB-lite"/>
    </source>
</evidence>
<dbReference type="EMBL" id="JBGBPQ010000019">
    <property type="protein sequence ID" value="KAL1504703.1"/>
    <property type="molecule type" value="Genomic_DNA"/>
</dbReference>
<proteinExistence type="predicted"/>
<evidence type="ECO:0008006" key="4">
    <source>
        <dbReference type="Google" id="ProtNLM"/>
    </source>
</evidence>
<evidence type="ECO:0000313" key="2">
    <source>
        <dbReference type="EMBL" id="KAL1504703.1"/>
    </source>
</evidence>
<dbReference type="AlphaFoldDB" id="A0AB34ITP2"/>
<dbReference type="Gene3D" id="1.25.40.10">
    <property type="entry name" value="Tetratricopeptide repeat domain"/>
    <property type="match status" value="1"/>
</dbReference>
<reference evidence="2 3" key="1">
    <citation type="journal article" date="2024" name="Science">
        <title>Giant polyketide synthase enzymes in the biosynthesis of giant marine polyether toxins.</title>
        <authorList>
            <person name="Fallon T.R."/>
            <person name="Shende V.V."/>
            <person name="Wierzbicki I.H."/>
            <person name="Pendleton A.L."/>
            <person name="Watervoot N.F."/>
            <person name="Auber R.P."/>
            <person name="Gonzalez D.J."/>
            <person name="Wisecaver J.H."/>
            <person name="Moore B.S."/>
        </authorList>
    </citation>
    <scope>NUCLEOTIDE SEQUENCE [LARGE SCALE GENOMIC DNA]</scope>
    <source>
        <strain evidence="2 3">12B1</strain>
    </source>
</reference>
<feature type="compositionally biased region" description="Pro residues" evidence="1">
    <location>
        <begin position="312"/>
        <end position="348"/>
    </location>
</feature>
<sequence length="458" mass="48022">MDAVVELRRLARRADHAQVLRLCRSLLHALSHRQHEPIAAAGVVHLPPDPALRLRLPTDEHEAASLAHAAHAFGAYAAAARGGWEEMRSHAEAALEGCDGDGWEALCHSYAALLGSVESGRRGAAVVRRAAEVCARCCDYCAAPHEERRPAKLLHVAAGVTYCLLELQLPAEAVRALAAAAGYAHAAWLPGGAARPRCLLLTLRDLLECTPADEARGEEAEARKRRRTESATVRRELLSCGRVATLALLRNARGGAALELSEVLARGGSGAELESRALCLWRRVETTLALREARAPLDPHELAALPLEEAAPPRPPPPPSAPPSTPLPSSPLHPRPPPSTPPRTPFPSPAITSVGAALAEAEAAAARAESAGPRAVGPALTHAALLASLGRLADAATRLRAARAAWPTDPRVACALGALLGARGETLDAMRQLQSVVGLPQAIAPPPTQNPTAPPRAP</sequence>
<feature type="region of interest" description="Disordered" evidence="1">
    <location>
        <begin position="308"/>
        <end position="350"/>
    </location>
</feature>
<name>A0AB34ITP2_PRYPA</name>
<evidence type="ECO:0000313" key="3">
    <source>
        <dbReference type="Proteomes" id="UP001515480"/>
    </source>
</evidence>
<dbReference type="InterPro" id="IPR011990">
    <property type="entry name" value="TPR-like_helical_dom_sf"/>
</dbReference>
<protein>
    <recommendedName>
        <fullName evidence="4">Anaphase-promoting complex subunit 5</fullName>
    </recommendedName>
</protein>
<gene>
    <name evidence="2" type="ORF">AB1Y20_008482</name>
</gene>
<accession>A0AB34ITP2</accession>
<organism evidence="2 3">
    <name type="scientific">Prymnesium parvum</name>
    <name type="common">Toxic golden alga</name>
    <dbReference type="NCBI Taxonomy" id="97485"/>
    <lineage>
        <taxon>Eukaryota</taxon>
        <taxon>Haptista</taxon>
        <taxon>Haptophyta</taxon>
        <taxon>Prymnesiophyceae</taxon>
        <taxon>Prymnesiales</taxon>
        <taxon>Prymnesiaceae</taxon>
        <taxon>Prymnesium</taxon>
    </lineage>
</organism>
<comment type="caution">
    <text evidence="2">The sequence shown here is derived from an EMBL/GenBank/DDBJ whole genome shotgun (WGS) entry which is preliminary data.</text>
</comment>
<dbReference type="Proteomes" id="UP001515480">
    <property type="component" value="Unassembled WGS sequence"/>
</dbReference>